<reference evidence="3" key="2">
    <citation type="submission" date="2025-09" db="UniProtKB">
        <authorList>
            <consortium name="Ensembl"/>
        </authorList>
    </citation>
    <scope>IDENTIFICATION</scope>
</reference>
<dbReference type="AlphaFoldDB" id="A0A671T790"/>
<proteinExistence type="predicted"/>
<accession>A0A671T790</accession>
<feature type="domain" description="TauD/TfdA-like" evidence="2">
    <location>
        <begin position="58"/>
        <end position="211"/>
    </location>
</feature>
<evidence type="ECO:0000256" key="1">
    <source>
        <dbReference type="ARBA" id="ARBA00023002"/>
    </source>
</evidence>
<sequence length="232" mass="26769">VMTRLVDQLKPANQFRLVLPVFFQQGKLFCGCSFPCNSKKQQYTVVVLINPGNFQYKLVQFLHCVRQAAQGGESEVVDGFHMAEQLRREDPEAFNILSSLRVDFTDSGADYCDFSVQSKNHIIDVDSEGRVTRINYNNATRDSVLDMPVHQVQPFYSSLKAFVELLSRPENVFTYRMEPGDLVTFDNWRLLHGRKSYLSRGQNSRHLEGAYLDWDEVMSRFRILRKAVRGDS</sequence>
<protein>
    <submittedName>
        <fullName evidence="3">Gamma-butyrobetaine hydroxylase 1</fullName>
    </submittedName>
</protein>
<dbReference type="Pfam" id="PF02668">
    <property type="entry name" value="TauD"/>
    <property type="match status" value="1"/>
</dbReference>
<dbReference type="CDD" id="cd00250">
    <property type="entry name" value="CAS_like"/>
    <property type="match status" value="1"/>
</dbReference>
<dbReference type="GO" id="GO:0008336">
    <property type="term" value="F:gamma-butyrobetaine dioxygenase activity"/>
    <property type="evidence" value="ECO:0007669"/>
    <property type="project" value="TreeGrafter"/>
</dbReference>
<dbReference type="InterPro" id="IPR050411">
    <property type="entry name" value="AlphaKG_dependent_hydroxylases"/>
</dbReference>
<dbReference type="InterPro" id="IPR003819">
    <property type="entry name" value="TauD/TfdA-like"/>
</dbReference>
<dbReference type="Gene3D" id="3.60.130.10">
    <property type="entry name" value="Clavaminate synthase-like"/>
    <property type="match status" value="1"/>
</dbReference>
<dbReference type="Ensembl" id="ENSSANT00000110449.1">
    <property type="protein sequence ID" value="ENSSANP00000104067.1"/>
    <property type="gene ID" value="ENSSANG00000050987.1"/>
</dbReference>
<dbReference type="PANTHER" id="PTHR10696:SF33">
    <property type="entry name" value="GAMMA-BUTYROBETAINE DIOXYGENASE"/>
    <property type="match status" value="1"/>
</dbReference>
<organism evidence="3 4">
    <name type="scientific">Sinocyclocheilus anshuiensis</name>
    <dbReference type="NCBI Taxonomy" id="1608454"/>
    <lineage>
        <taxon>Eukaryota</taxon>
        <taxon>Metazoa</taxon>
        <taxon>Chordata</taxon>
        <taxon>Craniata</taxon>
        <taxon>Vertebrata</taxon>
        <taxon>Euteleostomi</taxon>
        <taxon>Actinopterygii</taxon>
        <taxon>Neopterygii</taxon>
        <taxon>Teleostei</taxon>
        <taxon>Ostariophysi</taxon>
        <taxon>Cypriniformes</taxon>
        <taxon>Cyprinidae</taxon>
        <taxon>Cyprininae</taxon>
        <taxon>Sinocyclocheilus</taxon>
    </lineage>
</organism>
<reference evidence="3" key="1">
    <citation type="submission" date="2025-08" db="UniProtKB">
        <authorList>
            <consortium name="Ensembl"/>
        </authorList>
    </citation>
    <scope>IDENTIFICATION</scope>
</reference>
<dbReference type="PANTHER" id="PTHR10696">
    <property type="entry name" value="GAMMA-BUTYROBETAINE HYDROXYLASE-RELATED"/>
    <property type="match status" value="1"/>
</dbReference>
<dbReference type="GO" id="GO:0005739">
    <property type="term" value="C:mitochondrion"/>
    <property type="evidence" value="ECO:0007669"/>
    <property type="project" value="TreeGrafter"/>
</dbReference>
<dbReference type="GO" id="GO:0045329">
    <property type="term" value="P:carnitine biosynthetic process"/>
    <property type="evidence" value="ECO:0007669"/>
    <property type="project" value="TreeGrafter"/>
</dbReference>
<keyword evidence="1" id="KW-0560">Oxidoreductase</keyword>
<evidence type="ECO:0000313" key="4">
    <source>
        <dbReference type="Proteomes" id="UP000472260"/>
    </source>
</evidence>
<dbReference type="Proteomes" id="UP000472260">
    <property type="component" value="Unassembled WGS sequence"/>
</dbReference>
<keyword evidence="4" id="KW-1185">Reference proteome</keyword>
<evidence type="ECO:0000313" key="3">
    <source>
        <dbReference type="Ensembl" id="ENSSANP00000104067.1"/>
    </source>
</evidence>
<dbReference type="InterPro" id="IPR042098">
    <property type="entry name" value="TauD-like_sf"/>
</dbReference>
<name>A0A671T790_9TELE</name>
<dbReference type="SUPFAM" id="SSF51197">
    <property type="entry name" value="Clavaminate synthase-like"/>
    <property type="match status" value="1"/>
</dbReference>
<evidence type="ECO:0000259" key="2">
    <source>
        <dbReference type="Pfam" id="PF02668"/>
    </source>
</evidence>